<dbReference type="OrthoDB" id="9810445at2"/>
<dbReference type="RefSeq" id="WP_136897096.1">
    <property type="nucleotide sequence ID" value="NZ_SWJE01000012.1"/>
</dbReference>
<keyword evidence="8" id="KW-0812">Transmembrane</keyword>
<evidence type="ECO:0000256" key="6">
    <source>
        <dbReference type="RuleBase" id="RU003983"/>
    </source>
</evidence>
<reference evidence="11 12" key="1">
    <citation type="submission" date="2019-04" db="EMBL/GenBank/DDBJ databases">
        <title>Trinickia sp. 7GSK02, isolated from subtropical forest soil.</title>
        <authorList>
            <person name="Gao Z.-H."/>
            <person name="Qiu L.-H."/>
        </authorList>
    </citation>
    <scope>NUCLEOTIDE SEQUENCE [LARGE SCALE GENOMIC DNA]</scope>
    <source>
        <strain evidence="11 12">7GSK02</strain>
    </source>
</reference>
<dbReference type="EMBL" id="SWJE01000012">
    <property type="protein sequence ID" value="TKC85879.1"/>
    <property type="molecule type" value="Genomic_DNA"/>
</dbReference>
<organism evidence="11 12">
    <name type="scientific">Trinickia terrae</name>
    <dbReference type="NCBI Taxonomy" id="2571161"/>
    <lineage>
        <taxon>Bacteria</taxon>
        <taxon>Pseudomonadati</taxon>
        <taxon>Pseudomonadota</taxon>
        <taxon>Betaproteobacteria</taxon>
        <taxon>Burkholderiales</taxon>
        <taxon>Burkholderiaceae</taxon>
        <taxon>Trinickia</taxon>
    </lineage>
</organism>
<keyword evidence="2" id="KW-0479">Metal-binding</keyword>
<dbReference type="InterPro" id="IPR051156">
    <property type="entry name" value="Mito/Outer_Membr_Metalloprot"/>
</dbReference>
<dbReference type="GO" id="GO:0046872">
    <property type="term" value="F:metal ion binding"/>
    <property type="evidence" value="ECO:0007669"/>
    <property type="project" value="UniProtKB-KW"/>
</dbReference>
<dbReference type="Pfam" id="PF01435">
    <property type="entry name" value="Peptidase_M48"/>
    <property type="match status" value="1"/>
</dbReference>
<evidence type="ECO:0000313" key="12">
    <source>
        <dbReference type="Proteomes" id="UP000305539"/>
    </source>
</evidence>
<dbReference type="PANTHER" id="PTHR22726:SF1">
    <property type="entry name" value="METALLOENDOPEPTIDASE OMA1, MITOCHONDRIAL"/>
    <property type="match status" value="1"/>
</dbReference>
<keyword evidence="5 6" id="KW-0482">Metalloprotease</keyword>
<dbReference type="InterPro" id="IPR055518">
    <property type="entry name" value="DUF7092"/>
</dbReference>
<evidence type="ECO:0000256" key="3">
    <source>
        <dbReference type="ARBA" id="ARBA00022801"/>
    </source>
</evidence>
<evidence type="ECO:0000256" key="4">
    <source>
        <dbReference type="ARBA" id="ARBA00022833"/>
    </source>
</evidence>
<dbReference type="GO" id="GO:0016020">
    <property type="term" value="C:membrane"/>
    <property type="evidence" value="ECO:0007669"/>
    <property type="project" value="TreeGrafter"/>
</dbReference>
<keyword evidence="4 6" id="KW-0862">Zinc</keyword>
<dbReference type="Gene3D" id="3.30.2010.10">
    <property type="entry name" value="Metalloproteases ('zincins'), catalytic domain"/>
    <property type="match status" value="1"/>
</dbReference>
<evidence type="ECO:0000256" key="1">
    <source>
        <dbReference type="ARBA" id="ARBA00022670"/>
    </source>
</evidence>
<dbReference type="InterPro" id="IPR001915">
    <property type="entry name" value="Peptidase_M48"/>
</dbReference>
<evidence type="ECO:0000256" key="7">
    <source>
        <dbReference type="SAM" id="MobiDB-lite"/>
    </source>
</evidence>
<evidence type="ECO:0000259" key="9">
    <source>
        <dbReference type="Pfam" id="PF01435"/>
    </source>
</evidence>
<evidence type="ECO:0000256" key="8">
    <source>
        <dbReference type="SAM" id="Phobius"/>
    </source>
</evidence>
<evidence type="ECO:0000313" key="11">
    <source>
        <dbReference type="EMBL" id="TKC85879.1"/>
    </source>
</evidence>
<protein>
    <submittedName>
        <fullName evidence="11">M48 family metallopeptidase</fullName>
    </submittedName>
</protein>
<comment type="cofactor">
    <cofactor evidence="6">
        <name>Zn(2+)</name>
        <dbReference type="ChEBI" id="CHEBI:29105"/>
    </cofactor>
    <text evidence="6">Binds 1 zinc ion per subunit.</text>
</comment>
<keyword evidence="3 6" id="KW-0378">Hydrolase</keyword>
<feature type="region of interest" description="Disordered" evidence="7">
    <location>
        <begin position="297"/>
        <end position="325"/>
    </location>
</feature>
<dbReference type="Pfam" id="PF23368">
    <property type="entry name" value="DUF7092"/>
    <property type="match status" value="1"/>
</dbReference>
<dbReference type="Proteomes" id="UP000305539">
    <property type="component" value="Unassembled WGS sequence"/>
</dbReference>
<feature type="domain" description="Peptidase M48" evidence="9">
    <location>
        <begin position="146"/>
        <end position="313"/>
    </location>
</feature>
<proteinExistence type="inferred from homology"/>
<dbReference type="GO" id="GO:0051603">
    <property type="term" value="P:proteolysis involved in protein catabolic process"/>
    <property type="evidence" value="ECO:0007669"/>
    <property type="project" value="TreeGrafter"/>
</dbReference>
<comment type="caution">
    <text evidence="11">The sequence shown here is derived from an EMBL/GenBank/DDBJ whole genome shotgun (WGS) entry which is preliminary data.</text>
</comment>
<keyword evidence="12" id="KW-1185">Reference proteome</keyword>
<evidence type="ECO:0000256" key="2">
    <source>
        <dbReference type="ARBA" id="ARBA00022723"/>
    </source>
</evidence>
<comment type="similarity">
    <text evidence="6">Belongs to the peptidase M48 family.</text>
</comment>
<evidence type="ECO:0000259" key="10">
    <source>
        <dbReference type="Pfam" id="PF23368"/>
    </source>
</evidence>
<keyword evidence="1 6" id="KW-0645">Protease</keyword>
<gene>
    <name evidence="11" type="ORF">FAZ69_21370</name>
</gene>
<dbReference type="AlphaFoldDB" id="A0A4U1HVZ8"/>
<feature type="transmembrane region" description="Helical" evidence="8">
    <location>
        <begin position="90"/>
        <end position="108"/>
    </location>
</feature>
<keyword evidence="8" id="KW-0472">Membrane</keyword>
<feature type="domain" description="DUF7092" evidence="10">
    <location>
        <begin position="3"/>
        <end position="50"/>
    </location>
</feature>
<dbReference type="PANTHER" id="PTHR22726">
    <property type="entry name" value="METALLOENDOPEPTIDASE OMA1"/>
    <property type="match status" value="1"/>
</dbReference>
<name>A0A4U1HVZ8_9BURK</name>
<sequence>MGAEARYYDGVSAAARQAALRWVAEYLLVLDAAGREYTRWPRDRLAVGEADPDGVVALWCKGRLGRVMVQQAALPPSCAPRRASYRYARWPLAGVLALAAAFAVVAWVPRYGAALVPAGVEARFGETAESALLMHRHVCIDAAGQQALEQLEARLRHAAGLTRPVHIVVVDDPSINALALPGSRMIVMRGMIEHAGGPDALAGVMAHETAHIASRDPLEGLIRSAGISAIAAGLGIDFGLGNVSPLAGQLVRLSYSRDMERAADANGVAYLRASGLRSDGLAAFFASAAKREGAGGDGVPAFLSDHPDASERQAQNRGSPLGETALNETQWQAVRGFCRH</sequence>
<dbReference type="CDD" id="cd07332">
    <property type="entry name" value="M48C_Oma1_like"/>
    <property type="match status" value="1"/>
</dbReference>
<accession>A0A4U1HVZ8</accession>
<dbReference type="GO" id="GO:0004222">
    <property type="term" value="F:metalloendopeptidase activity"/>
    <property type="evidence" value="ECO:0007669"/>
    <property type="project" value="InterPro"/>
</dbReference>
<evidence type="ECO:0000256" key="5">
    <source>
        <dbReference type="ARBA" id="ARBA00023049"/>
    </source>
</evidence>
<keyword evidence="8" id="KW-1133">Transmembrane helix</keyword>